<name>A0A396HMA7_MEDTR</name>
<gene>
    <name evidence="8" type="ORF">MtrunA17_Chr6g0475411</name>
</gene>
<feature type="binding site" evidence="6">
    <location>
        <position position="76"/>
    </location>
    <ligand>
        <name>Fe cation</name>
        <dbReference type="ChEBI" id="CHEBI:24875"/>
        <note>catalytic</note>
    </ligand>
</feature>
<dbReference type="InterPro" id="IPR037151">
    <property type="entry name" value="AlkB-like_sf"/>
</dbReference>
<dbReference type="InterPro" id="IPR004574">
    <property type="entry name" value="Alkb"/>
</dbReference>
<dbReference type="AlphaFoldDB" id="A0A396HMA7"/>
<dbReference type="Pfam" id="PF13532">
    <property type="entry name" value="2OG-FeII_Oxy_2"/>
    <property type="match status" value="1"/>
</dbReference>
<evidence type="ECO:0000256" key="3">
    <source>
        <dbReference type="ARBA" id="ARBA00022964"/>
    </source>
</evidence>
<evidence type="ECO:0000256" key="6">
    <source>
        <dbReference type="PIRSR" id="PIRSR604574-2"/>
    </source>
</evidence>
<reference evidence="8" key="1">
    <citation type="journal article" date="2018" name="Nat. Plants">
        <title>Whole-genome landscape of Medicago truncatula symbiotic genes.</title>
        <authorList>
            <person name="Pecrix Y."/>
            <person name="Gamas P."/>
            <person name="Carrere S."/>
        </authorList>
    </citation>
    <scope>NUCLEOTIDE SEQUENCE</scope>
    <source>
        <tissue evidence="8">Leaves</tissue>
    </source>
</reference>
<evidence type="ECO:0000259" key="7">
    <source>
        <dbReference type="Pfam" id="PF13532"/>
    </source>
</evidence>
<dbReference type="SUPFAM" id="SSF51197">
    <property type="entry name" value="Clavaminate synthase-like"/>
    <property type="match status" value="1"/>
</dbReference>
<dbReference type="EC" id="1.14.11.33" evidence="8"/>
<comment type="caution">
    <text evidence="8">The sequence shown here is derived from an EMBL/GenBank/DDBJ whole genome shotgun (WGS) entry which is preliminary data.</text>
</comment>
<keyword evidence="3" id="KW-0223">Dioxygenase</keyword>
<keyword evidence="2 6" id="KW-0479">Metal-binding</keyword>
<dbReference type="Proteomes" id="UP000265566">
    <property type="component" value="Chromosome 6"/>
</dbReference>
<feature type="binding site" evidence="6">
    <location>
        <position position="132"/>
    </location>
    <ligand>
        <name>Fe cation</name>
        <dbReference type="ChEBI" id="CHEBI:24875"/>
        <note>catalytic</note>
    </ligand>
</feature>
<evidence type="ECO:0000313" key="8">
    <source>
        <dbReference type="EMBL" id="RHN51987.1"/>
    </source>
</evidence>
<evidence type="ECO:0000256" key="2">
    <source>
        <dbReference type="ARBA" id="ARBA00022723"/>
    </source>
</evidence>
<comment type="similarity">
    <text evidence="1">Belongs to the alkB family.</text>
</comment>
<dbReference type="Gene3D" id="2.60.120.590">
    <property type="entry name" value="Alpha-ketoglutarate-dependent dioxygenase AlkB-like"/>
    <property type="match status" value="1"/>
</dbReference>
<proteinExistence type="inferred from homology"/>
<dbReference type="GO" id="GO:0046872">
    <property type="term" value="F:metal ion binding"/>
    <property type="evidence" value="ECO:0007669"/>
    <property type="project" value="UniProtKB-KW"/>
</dbReference>
<sequence>MKNRERRKEKNQSSKGVELRPGMYHLKGYISLTDQVKIVKVCRELGLGDGGFYQPCNVNGTMLHLKRMCLRRMDKHVSEQSIREGLPVVSFSIGDTAEFFYGDIRDVEKANKILLESGDVLIFGGKSRNIFHGITAIHPYTSSSRLVEETNLRTPGRLNLTFNQLILVRGKGPQFNHHPLTQPTPLVLPVIFNLIFILSQNSN</sequence>
<accession>A0A396HMA7</accession>
<dbReference type="InterPro" id="IPR027450">
    <property type="entry name" value="AlkB-like"/>
</dbReference>
<keyword evidence="4 8" id="KW-0560">Oxidoreductase</keyword>
<dbReference type="PANTHER" id="PTHR16557">
    <property type="entry name" value="ALKYLATED DNA REPAIR PROTEIN ALKB-RELATED"/>
    <property type="match status" value="1"/>
</dbReference>
<organism evidence="8">
    <name type="scientific">Medicago truncatula</name>
    <name type="common">Barrel medic</name>
    <name type="synonym">Medicago tribuloides</name>
    <dbReference type="NCBI Taxonomy" id="3880"/>
    <lineage>
        <taxon>Eukaryota</taxon>
        <taxon>Viridiplantae</taxon>
        <taxon>Streptophyta</taxon>
        <taxon>Embryophyta</taxon>
        <taxon>Tracheophyta</taxon>
        <taxon>Spermatophyta</taxon>
        <taxon>Magnoliopsida</taxon>
        <taxon>eudicotyledons</taxon>
        <taxon>Gunneridae</taxon>
        <taxon>Pentapetalae</taxon>
        <taxon>rosids</taxon>
        <taxon>fabids</taxon>
        <taxon>Fabales</taxon>
        <taxon>Fabaceae</taxon>
        <taxon>Papilionoideae</taxon>
        <taxon>50 kb inversion clade</taxon>
        <taxon>NPAAA clade</taxon>
        <taxon>Hologalegina</taxon>
        <taxon>IRL clade</taxon>
        <taxon>Trifolieae</taxon>
        <taxon>Medicago</taxon>
    </lineage>
</organism>
<dbReference type="Gramene" id="rna36583">
    <property type="protein sequence ID" value="RHN51987.1"/>
    <property type="gene ID" value="gene36583"/>
</dbReference>
<keyword evidence="8" id="KW-0808">Transferase</keyword>
<dbReference type="GO" id="GO:0008168">
    <property type="term" value="F:methyltransferase activity"/>
    <property type="evidence" value="ECO:0007669"/>
    <property type="project" value="UniProtKB-KW"/>
</dbReference>
<keyword evidence="8" id="KW-0489">Methyltransferase</keyword>
<dbReference type="EMBL" id="PSQE01000006">
    <property type="protein sequence ID" value="RHN51987.1"/>
    <property type="molecule type" value="Genomic_DNA"/>
</dbReference>
<dbReference type="PANTHER" id="PTHR16557:SF2">
    <property type="entry name" value="NUCLEIC ACID DIOXYGENASE ALKBH1"/>
    <property type="match status" value="1"/>
</dbReference>
<evidence type="ECO:0000256" key="4">
    <source>
        <dbReference type="ARBA" id="ARBA00023002"/>
    </source>
</evidence>
<comment type="cofactor">
    <cofactor evidence="6">
        <name>Fe(2+)</name>
        <dbReference type="ChEBI" id="CHEBI:29033"/>
    </cofactor>
    <text evidence="6">Binds 1 Fe(2+) ion per subunit.</text>
</comment>
<keyword evidence="5 6" id="KW-0408">Iron</keyword>
<evidence type="ECO:0000256" key="1">
    <source>
        <dbReference type="ARBA" id="ARBA00007879"/>
    </source>
</evidence>
<dbReference type="GO" id="GO:0035516">
    <property type="term" value="F:broad specificity oxidative DNA demethylase activity"/>
    <property type="evidence" value="ECO:0007669"/>
    <property type="project" value="UniProtKB-EC"/>
</dbReference>
<evidence type="ECO:0000256" key="5">
    <source>
        <dbReference type="ARBA" id="ARBA00023004"/>
    </source>
</evidence>
<feature type="domain" description="Alpha-ketoglutarate-dependent dioxygenase AlkB-like" evidence="7">
    <location>
        <begin position="72"/>
        <end position="162"/>
    </location>
</feature>
<dbReference type="GO" id="GO:0032259">
    <property type="term" value="P:methylation"/>
    <property type="evidence" value="ECO:0007669"/>
    <property type="project" value="UniProtKB-KW"/>
</dbReference>
<protein>
    <submittedName>
        <fullName evidence="8">Putative DNA oxidative demethylase</fullName>
        <ecNumber evidence="8">1.14.11.33</ecNumber>
    </submittedName>
</protein>